<proteinExistence type="inferred from homology"/>
<dbReference type="Gene3D" id="3.40.50.720">
    <property type="entry name" value="NAD(P)-binding Rossmann-like Domain"/>
    <property type="match status" value="2"/>
</dbReference>
<dbReference type="Proteomes" id="UP001228504">
    <property type="component" value="Unassembled WGS sequence"/>
</dbReference>
<evidence type="ECO:0000256" key="1">
    <source>
        <dbReference type="ARBA" id="ARBA00005854"/>
    </source>
</evidence>
<dbReference type="InterPro" id="IPR050223">
    <property type="entry name" value="D-isomer_2-hydroxyacid_DH"/>
</dbReference>
<dbReference type="InterPro" id="IPR006139">
    <property type="entry name" value="D-isomer_2_OHA_DH_cat_dom"/>
</dbReference>
<comment type="caution">
    <text evidence="6">The sequence shown here is derived from an EMBL/GenBank/DDBJ whole genome shotgun (WGS) entry which is preliminary data.</text>
</comment>
<dbReference type="InterPro" id="IPR036291">
    <property type="entry name" value="NAD(P)-bd_dom_sf"/>
</dbReference>
<dbReference type="Pfam" id="PF00389">
    <property type="entry name" value="2-Hacid_dh"/>
    <property type="match status" value="1"/>
</dbReference>
<reference evidence="6 7" key="1">
    <citation type="submission" date="2023-07" db="EMBL/GenBank/DDBJ databases">
        <title>Genomic Encyclopedia of Type Strains, Phase IV (KMG-IV): sequencing the most valuable type-strain genomes for metagenomic binning, comparative biology and taxonomic classification.</title>
        <authorList>
            <person name="Goeker M."/>
        </authorList>
    </citation>
    <scope>NUCLEOTIDE SEQUENCE [LARGE SCALE GENOMIC DNA]</scope>
    <source>
        <strain evidence="6 7">DSM 20694</strain>
    </source>
</reference>
<organism evidence="6 7">
    <name type="scientific">Eubacterium multiforme</name>
    <dbReference type="NCBI Taxonomy" id="83339"/>
    <lineage>
        <taxon>Bacteria</taxon>
        <taxon>Bacillati</taxon>
        <taxon>Bacillota</taxon>
        <taxon>Clostridia</taxon>
        <taxon>Eubacteriales</taxon>
        <taxon>Eubacteriaceae</taxon>
        <taxon>Eubacterium</taxon>
    </lineage>
</organism>
<evidence type="ECO:0000259" key="4">
    <source>
        <dbReference type="Pfam" id="PF00389"/>
    </source>
</evidence>
<accession>A0ABT9UTN1</accession>
<dbReference type="PANTHER" id="PTHR10996">
    <property type="entry name" value="2-HYDROXYACID DEHYDROGENASE-RELATED"/>
    <property type="match status" value="1"/>
</dbReference>
<dbReference type="InterPro" id="IPR006140">
    <property type="entry name" value="D-isomer_DH_NAD-bd"/>
</dbReference>
<feature type="domain" description="D-isomer specific 2-hydroxyacid dehydrogenase NAD-binding" evidence="5">
    <location>
        <begin position="108"/>
        <end position="271"/>
    </location>
</feature>
<dbReference type="SUPFAM" id="SSF52283">
    <property type="entry name" value="Formate/glycerate dehydrogenase catalytic domain-like"/>
    <property type="match status" value="1"/>
</dbReference>
<evidence type="ECO:0000256" key="3">
    <source>
        <dbReference type="RuleBase" id="RU003719"/>
    </source>
</evidence>
<comment type="similarity">
    <text evidence="1 3">Belongs to the D-isomer specific 2-hydroxyacid dehydrogenase family.</text>
</comment>
<evidence type="ECO:0000313" key="7">
    <source>
        <dbReference type="Proteomes" id="UP001228504"/>
    </source>
</evidence>
<keyword evidence="2 3" id="KW-0560">Oxidoreductase</keyword>
<name>A0ABT9UTN1_9FIRM</name>
<evidence type="ECO:0000313" key="6">
    <source>
        <dbReference type="EMBL" id="MDQ0149660.1"/>
    </source>
</evidence>
<dbReference type="EMBL" id="JAUSUF010000004">
    <property type="protein sequence ID" value="MDQ0149660.1"/>
    <property type="molecule type" value="Genomic_DNA"/>
</dbReference>
<feature type="domain" description="D-isomer specific 2-hydroxyacid dehydrogenase catalytic" evidence="4">
    <location>
        <begin position="56"/>
        <end position="293"/>
    </location>
</feature>
<dbReference type="Pfam" id="PF02826">
    <property type="entry name" value="2-Hacid_dh_C"/>
    <property type="match status" value="1"/>
</dbReference>
<dbReference type="RefSeq" id="WP_307485385.1">
    <property type="nucleotide sequence ID" value="NZ_JAUSUF010000004.1"/>
</dbReference>
<sequence>MRLLILGDLTITSNQEKKLKELVDDIVYCRNKVEGVTGIIESADYIFCCNFNLTPYIDFLKNSKIVIMAETGIVNIDINKSRKNNINICNLETYSCDAVTQYIIYNILKEIRPWNEYYSNTFSRKNIFKYQSKGIEGLTVGILGYGVIGKKLAKILNAYGCNVLANSRKKFKSNYANYSSKNDIFKYSDVIVICCSLNESSKNMIDINLLNKIKKDSILISISIREVFNNKDLYLFLKQREDVKSYLDFDVNKNDEKFDDLINVNITPHIAFHTQETIINRTNSCIEKLEKFILKNK</sequence>
<protein>
    <submittedName>
        <fullName evidence="6">Lactate dehydrogenase-like 2-hydroxyacid dehydrogenase</fullName>
    </submittedName>
</protein>
<keyword evidence="7" id="KW-1185">Reference proteome</keyword>
<dbReference type="SUPFAM" id="SSF51735">
    <property type="entry name" value="NAD(P)-binding Rossmann-fold domains"/>
    <property type="match status" value="1"/>
</dbReference>
<evidence type="ECO:0000256" key="2">
    <source>
        <dbReference type="ARBA" id="ARBA00023002"/>
    </source>
</evidence>
<evidence type="ECO:0000259" key="5">
    <source>
        <dbReference type="Pfam" id="PF02826"/>
    </source>
</evidence>
<dbReference type="PANTHER" id="PTHR10996:SF179">
    <property type="entry name" value="D-ISOMER SPECIFIC 2-HYDROXYACID DEHYDROGENASE FAMILY PROTEIN-RELATED"/>
    <property type="match status" value="1"/>
</dbReference>
<gene>
    <name evidence="6" type="ORF">J2S18_001591</name>
</gene>